<evidence type="ECO:0000256" key="3">
    <source>
        <dbReference type="SAM" id="SignalP"/>
    </source>
</evidence>
<keyword evidence="3" id="KW-0732">Signal</keyword>
<evidence type="ECO:0000313" key="6">
    <source>
        <dbReference type="EMBL" id="KAF2203548.1"/>
    </source>
</evidence>
<comment type="caution">
    <text evidence="6">The sequence shown here is derived from an EMBL/GenBank/DDBJ whole genome shotgun (WGS) entry which is preliminary data.</text>
</comment>
<evidence type="ECO:0000259" key="5">
    <source>
        <dbReference type="Pfam" id="PF05726"/>
    </source>
</evidence>
<dbReference type="PANTHER" id="PTHR13903">
    <property type="entry name" value="PIRIN-RELATED"/>
    <property type="match status" value="1"/>
</dbReference>
<accession>A0A9P4JVY6</accession>
<dbReference type="InterPro" id="IPR003829">
    <property type="entry name" value="Pirin_N_dom"/>
</dbReference>
<proteinExistence type="inferred from homology"/>
<dbReference type="Gene3D" id="2.60.120.10">
    <property type="entry name" value="Jelly Rolls"/>
    <property type="match status" value="2"/>
</dbReference>
<dbReference type="InterPro" id="IPR012093">
    <property type="entry name" value="Pirin"/>
</dbReference>
<evidence type="ECO:0000256" key="1">
    <source>
        <dbReference type="ARBA" id="ARBA00008416"/>
    </source>
</evidence>
<feature type="domain" description="Pirin C-terminal" evidence="5">
    <location>
        <begin position="250"/>
        <end position="357"/>
    </location>
</feature>
<name>A0A9P4JVY6_9PLEO</name>
<organism evidence="6 7">
    <name type="scientific">Delitschia confertaspora ATCC 74209</name>
    <dbReference type="NCBI Taxonomy" id="1513339"/>
    <lineage>
        <taxon>Eukaryota</taxon>
        <taxon>Fungi</taxon>
        <taxon>Dikarya</taxon>
        <taxon>Ascomycota</taxon>
        <taxon>Pezizomycotina</taxon>
        <taxon>Dothideomycetes</taxon>
        <taxon>Pleosporomycetidae</taxon>
        <taxon>Pleosporales</taxon>
        <taxon>Delitschiaceae</taxon>
        <taxon>Delitschia</taxon>
    </lineage>
</organism>
<evidence type="ECO:0000256" key="2">
    <source>
        <dbReference type="RuleBase" id="RU003457"/>
    </source>
</evidence>
<evidence type="ECO:0000259" key="4">
    <source>
        <dbReference type="Pfam" id="PF02678"/>
    </source>
</evidence>
<gene>
    <name evidence="6" type="ORF">GQ43DRAFT_438734</name>
</gene>
<dbReference type="InterPro" id="IPR011051">
    <property type="entry name" value="RmlC_Cupin_sf"/>
</dbReference>
<evidence type="ECO:0000313" key="7">
    <source>
        <dbReference type="Proteomes" id="UP000799536"/>
    </source>
</evidence>
<dbReference type="Pfam" id="PF05726">
    <property type="entry name" value="Pirin_C"/>
    <property type="match status" value="1"/>
</dbReference>
<feature type="domain" description="Pirin N-terminal" evidence="4">
    <location>
        <begin position="95"/>
        <end position="193"/>
    </location>
</feature>
<dbReference type="AlphaFoldDB" id="A0A9P4JVY6"/>
<dbReference type="CDD" id="cd02909">
    <property type="entry name" value="cupin_pirin_N"/>
    <property type="match status" value="1"/>
</dbReference>
<feature type="signal peptide" evidence="3">
    <location>
        <begin position="1"/>
        <end position="17"/>
    </location>
</feature>
<comment type="similarity">
    <text evidence="1 2">Belongs to the pirin family.</text>
</comment>
<dbReference type="InterPro" id="IPR008778">
    <property type="entry name" value="Pirin_C_dom"/>
</dbReference>
<dbReference type="Proteomes" id="UP000799536">
    <property type="component" value="Unassembled WGS sequence"/>
</dbReference>
<dbReference type="SUPFAM" id="SSF51182">
    <property type="entry name" value="RmlC-like cupins"/>
    <property type="match status" value="1"/>
</dbReference>
<feature type="chain" id="PRO_5040372054" evidence="3">
    <location>
        <begin position="18"/>
        <end position="375"/>
    </location>
</feature>
<dbReference type="InterPro" id="IPR014710">
    <property type="entry name" value="RmlC-like_jellyroll"/>
</dbReference>
<dbReference type="PANTHER" id="PTHR13903:SF8">
    <property type="entry name" value="PIRIN"/>
    <property type="match status" value="1"/>
</dbReference>
<sequence length="375" mass="41619">MRLLLSLFVCIIALALYKPEYMLTSFPQLSKYIRPIATNSVTKFLKKTNTMSTTAHSTTFRGLPVIPPNDPLTTTTPRKVQKSFLAVEQSEGAGARVRRSIGTPKLRNFSPFLMLDHFAIPPGAGFPDHPHRGQETITYLLSGAVDHEDFAGNKGTIETGDLQFMTAGKGIVHAEMPRQNADGSPNVGMQLWVDLPKELKYCEPRYRDLRASEIPEAKADDGKITVKVISGRSYGVDSLKELAYTPVWLLDFTVKPGGHVKQAVPKGWNTFAYTLSGTTIFTSDGVSRPIEQYHNVVFEKEGDSIEAAVEEGAKGESRFILVSGLPLDQPIVQYGPFVVNSRDEVMQAMMDFQTHSNGFERAYNWESEIGKTMEH</sequence>
<reference evidence="6" key="1">
    <citation type="journal article" date="2020" name="Stud. Mycol.">
        <title>101 Dothideomycetes genomes: a test case for predicting lifestyles and emergence of pathogens.</title>
        <authorList>
            <person name="Haridas S."/>
            <person name="Albert R."/>
            <person name="Binder M."/>
            <person name="Bloem J."/>
            <person name="Labutti K."/>
            <person name="Salamov A."/>
            <person name="Andreopoulos B."/>
            <person name="Baker S."/>
            <person name="Barry K."/>
            <person name="Bills G."/>
            <person name="Bluhm B."/>
            <person name="Cannon C."/>
            <person name="Castanera R."/>
            <person name="Culley D."/>
            <person name="Daum C."/>
            <person name="Ezra D."/>
            <person name="Gonzalez J."/>
            <person name="Henrissat B."/>
            <person name="Kuo A."/>
            <person name="Liang C."/>
            <person name="Lipzen A."/>
            <person name="Lutzoni F."/>
            <person name="Magnuson J."/>
            <person name="Mondo S."/>
            <person name="Nolan M."/>
            <person name="Ohm R."/>
            <person name="Pangilinan J."/>
            <person name="Park H.-J."/>
            <person name="Ramirez L."/>
            <person name="Alfaro M."/>
            <person name="Sun H."/>
            <person name="Tritt A."/>
            <person name="Yoshinaga Y."/>
            <person name="Zwiers L.-H."/>
            <person name="Turgeon B."/>
            <person name="Goodwin S."/>
            <person name="Spatafora J."/>
            <person name="Crous P."/>
            <person name="Grigoriev I."/>
        </authorList>
    </citation>
    <scope>NUCLEOTIDE SEQUENCE</scope>
    <source>
        <strain evidence="6">ATCC 74209</strain>
    </source>
</reference>
<protein>
    <submittedName>
        <fullName evidence="6">RmlC-like cupin</fullName>
    </submittedName>
</protein>
<dbReference type="OrthoDB" id="198735at2759"/>
<dbReference type="EMBL" id="ML993900">
    <property type="protein sequence ID" value="KAF2203548.1"/>
    <property type="molecule type" value="Genomic_DNA"/>
</dbReference>
<dbReference type="Pfam" id="PF02678">
    <property type="entry name" value="Pirin"/>
    <property type="match status" value="1"/>
</dbReference>
<keyword evidence="7" id="KW-1185">Reference proteome</keyword>
<dbReference type="CDD" id="cd02247">
    <property type="entry name" value="cupin_pirin_C"/>
    <property type="match status" value="1"/>
</dbReference>